<accession>A0A8H4GVL0</accession>
<evidence type="ECO:0000256" key="1">
    <source>
        <dbReference type="SAM" id="MobiDB-lite"/>
    </source>
</evidence>
<dbReference type="AlphaFoldDB" id="A0A8H4GVL0"/>
<reference evidence="2" key="1">
    <citation type="journal article" date="2020" name="bioRxiv">
        <title>Genomic and phenotypic heterogeneity of clinical isolates of the human pathogens Aspergillus fumigatus, Aspergillus lentulus and Aspergillus fumigatiaffinis.</title>
        <authorList>
            <person name="dos Santos R.A.C."/>
            <person name="Steenwyk J.L."/>
            <person name="Rivero-Menendez O."/>
            <person name="Mead M.E."/>
            <person name="Silva L.P."/>
            <person name="Bastos R.W."/>
            <person name="Alastruey-Izquierdo A."/>
            <person name="Goldman G.H."/>
            <person name="Rokas A."/>
        </authorList>
    </citation>
    <scope>NUCLEOTIDE SEQUENCE</scope>
    <source>
        <strain evidence="2">CNM-CM6805</strain>
    </source>
</reference>
<feature type="region of interest" description="Disordered" evidence="1">
    <location>
        <begin position="1"/>
        <end position="20"/>
    </location>
</feature>
<comment type="caution">
    <text evidence="2">The sequence shown here is derived from an EMBL/GenBank/DDBJ whole genome shotgun (WGS) entry which is preliminary data.</text>
</comment>
<dbReference type="EMBL" id="JAAAPX010000131">
    <property type="protein sequence ID" value="KAF4229504.1"/>
    <property type="molecule type" value="Genomic_DNA"/>
</dbReference>
<evidence type="ECO:0000313" key="2">
    <source>
        <dbReference type="EMBL" id="KAF4229504.1"/>
    </source>
</evidence>
<reference evidence="2" key="2">
    <citation type="submission" date="2020-04" db="EMBL/GenBank/DDBJ databases">
        <authorList>
            <person name="Santos R.A.C."/>
            <person name="Steenwyk J.L."/>
            <person name="Rivero-Menendez O."/>
            <person name="Mead M.E."/>
            <person name="Silva L.P."/>
            <person name="Bastos R.W."/>
            <person name="Alastruey-Izquierdo A."/>
            <person name="Goldman G.H."/>
            <person name="Rokas A."/>
        </authorList>
    </citation>
    <scope>NUCLEOTIDE SEQUENCE</scope>
    <source>
        <strain evidence="2">CNM-CM6805</strain>
    </source>
</reference>
<dbReference type="Proteomes" id="UP000653565">
    <property type="component" value="Unassembled WGS sequence"/>
</dbReference>
<sequence>MFLATEHLPSMDTSCGQQQGTGTAARNVFAGTIHESRKDDTTLTHNIWYKRPGSDPHGGHHREIEEVSSLERLRPSHTGRAALTDGCHGDIETAWSGSARSPSQYSERGAAMSGYYTPQGITVSTRLIQSVATRNKVPYPYPNPELSTPKVEFRVLDLFQTEPASASARSGLARGLVSGFI</sequence>
<organism evidence="2 3">
    <name type="scientific">Aspergillus fumigatiaffinis</name>
    <dbReference type="NCBI Taxonomy" id="340414"/>
    <lineage>
        <taxon>Eukaryota</taxon>
        <taxon>Fungi</taxon>
        <taxon>Dikarya</taxon>
        <taxon>Ascomycota</taxon>
        <taxon>Pezizomycotina</taxon>
        <taxon>Eurotiomycetes</taxon>
        <taxon>Eurotiomycetidae</taxon>
        <taxon>Eurotiales</taxon>
        <taxon>Aspergillaceae</taxon>
        <taxon>Aspergillus</taxon>
        <taxon>Aspergillus subgen. Fumigati</taxon>
    </lineage>
</organism>
<evidence type="ECO:0000313" key="3">
    <source>
        <dbReference type="Proteomes" id="UP000653565"/>
    </source>
</evidence>
<gene>
    <name evidence="2" type="ORF">CNMCM6805_001426</name>
</gene>
<keyword evidence="3" id="KW-1185">Reference proteome</keyword>
<feature type="compositionally biased region" description="Polar residues" evidence="1">
    <location>
        <begin position="11"/>
        <end position="20"/>
    </location>
</feature>
<name>A0A8H4GVL0_9EURO</name>
<proteinExistence type="predicted"/>
<protein>
    <submittedName>
        <fullName evidence="2">Uncharacterized protein</fullName>
    </submittedName>
</protein>